<protein>
    <submittedName>
        <fullName evidence="1">Uncharacterized protein</fullName>
    </submittedName>
</protein>
<dbReference type="GeneID" id="78774657"/>
<comment type="caution">
    <text evidence="1">The sequence shown here is derived from an EMBL/GenBank/DDBJ whole genome shotgun (WGS) entry which is preliminary data.</text>
</comment>
<dbReference type="KEGG" id="crq:GCK72_008478"/>
<dbReference type="Proteomes" id="UP000483820">
    <property type="component" value="Chromosome III"/>
</dbReference>
<proteinExistence type="predicted"/>
<sequence>MAKSMNIHLLTEASNVIGLTELRLILGFTPSVPWNHRQRQSKEELVSSTSIKDYYELKEPILVLHGPEYEFLLEKHLKPAIAFIDKRFPSIRVIYREFLGESIRTCKGEIDRNAVDLMIEEYYYIYQRVRKAVDEVRFDNNCPSSFIKE</sequence>
<dbReference type="CTD" id="78774657"/>
<name>A0A6A5H192_CAERE</name>
<accession>A0A6A5H192</accession>
<dbReference type="AlphaFoldDB" id="A0A6A5H192"/>
<gene>
    <name evidence="1" type="ORF">GCK72_008478</name>
</gene>
<organism evidence="1 2">
    <name type="scientific">Caenorhabditis remanei</name>
    <name type="common">Caenorhabditis vulgaris</name>
    <dbReference type="NCBI Taxonomy" id="31234"/>
    <lineage>
        <taxon>Eukaryota</taxon>
        <taxon>Metazoa</taxon>
        <taxon>Ecdysozoa</taxon>
        <taxon>Nematoda</taxon>
        <taxon>Chromadorea</taxon>
        <taxon>Rhabditida</taxon>
        <taxon>Rhabditina</taxon>
        <taxon>Rhabditomorpha</taxon>
        <taxon>Rhabditoidea</taxon>
        <taxon>Rhabditidae</taxon>
        <taxon>Peloderinae</taxon>
        <taxon>Caenorhabditis</taxon>
    </lineage>
</organism>
<dbReference type="EMBL" id="WUAV01000003">
    <property type="protein sequence ID" value="KAF1760232.1"/>
    <property type="molecule type" value="Genomic_DNA"/>
</dbReference>
<reference evidence="1 2" key="1">
    <citation type="submission" date="2019-12" db="EMBL/GenBank/DDBJ databases">
        <title>Chromosome-level assembly of the Caenorhabditis remanei genome.</title>
        <authorList>
            <person name="Teterina A.A."/>
            <person name="Willis J.H."/>
            <person name="Phillips P.C."/>
        </authorList>
    </citation>
    <scope>NUCLEOTIDE SEQUENCE [LARGE SCALE GENOMIC DNA]</scope>
    <source>
        <strain evidence="1 2">PX506</strain>
        <tissue evidence="1">Whole organism</tissue>
    </source>
</reference>
<evidence type="ECO:0000313" key="2">
    <source>
        <dbReference type="Proteomes" id="UP000483820"/>
    </source>
</evidence>
<dbReference type="RefSeq" id="XP_053586425.1">
    <property type="nucleotide sequence ID" value="XM_053726848.1"/>
</dbReference>
<evidence type="ECO:0000313" key="1">
    <source>
        <dbReference type="EMBL" id="KAF1760232.1"/>
    </source>
</evidence>